<dbReference type="EMBL" id="SMAO01000003">
    <property type="protein sequence ID" value="TCT22271.1"/>
    <property type="molecule type" value="Genomic_DNA"/>
</dbReference>
<sequence>MKNIMKNRNQPQHRVAVTGMAAVISLFLGASLAGVSASYAGSGLDQRDAGWGIEAHIERLTKDLDLDMAQQTKIRQIMETEQAQREAQRLETRKQINALLTDAQKAKREDMMQSRMERDLERMTDRLDLTDDQVNRIKALFDEQAANPAQPRAELRQRIASILTDEQRASLQNRRRPDCD</sequence>
<name>A0A4R3N2B5_9GAMM</name>
<proteinExistence type="predicted"/>
<gene>
    <name evidence="1" type="ORF">EDC35_103370</name>
</gene>
<keyword evidence="2" id="KW-1185">Reference proteome</keyword>
<comment type="caution">
    <text evidence="1">The sequence shown here is derived from an EMBL/GenBank/DDBJ whole genome shotgun (WGS) entry which is preliminary data.</text>
</comment>
<organism evidence="1 2">
    <name type="scientific">Thiobaca trueperi</name>
    <dbReference type="NCBI Taxonomy" id="127458"/>
    <lineage>
        <taxon>Bacteria</taxon>
        <taxon>Pseudomonadati</taxon>
        <taxon>Pseudomonadota</taxon>
        <taxon>Gammaproteobacteria</taxon>
        <taxon>Chromatiales</taxon>
        <taxon>Chromatiaceae</taxon>
        <taxon>Thiobaca</taxon>
    </lineage>
</organism>
<dbReference type="Proteomes" id="UP000295717">
    <property type="component" value="Unassembled WGS sequence"/>
</dbReference>
<dbReference type="Gene3D" id="1.20.120.1490">
    <property type="match status" value="1"/>
</dbReference>
<reference evidence="1 2" key="1">
    <citation type="submission" date="2019-03" db="EMBL/GenBank/DDBJ databases">
        <title>Genomic Encyclopedia of Type Strains, Phase IV (KMG-IV): sequencing the most valuable type-strain genomes for metagenomic binning, comparative biology and taxonomic classification.</title>
        <authorList>
            <person name="Goeker M."/>
        </authorList>
    </citation>
    <scope>NUCLEOTIDE SEQUENCE [LARGE SCALE GENOMIC DNA]</scope>
    <source>
        <strain evidence="1 2">DSM 13587</strain>
    </source>
</reference>
<protein>
    <recommendedName>
        <fullName evidence="3">Spy/CpxP family protein refolding chaperone</fullName>
    </recommendedName>
</protein>
<accession>A0A4R3N2B5</accession>
<evidence type="ECO:0000313" key="2">
    <source>
        <dbReference type="Proteomes" id="UP000295717"/>
    </source>
</evidence>
<evidence type="ECO:0008006" key="3">
    <source>
        <dbReference type="Google" id="ProtNLM"/>
    </source>
</evidence>
<evidence type="ECO:0000313" key="1">
    <source>
        <dbReference type="EMBL" id="TCT22271.1"/>
    </source>
</evidence>
<dbReference type="AlphaFoldDB" id="A0A4R3N2B5"/>